<comment type="pathway">
    <text evidence="2">Protein modification; protein glycosylation.</text>
</comment>
<keyword evidence="5" id="KW-0812">Transmembrane</keyword>
<evidence type="ECO:0000313" key="24">
    <source>
        <dbReference type="EMBL" id="GCC36255.1"/>
    </source>
</evidence>
<dbReference type="GO" id="GO:0000139">
    <property type="term" value="C:Golgi membrane"/>
    <property type="evidence" value="ECO:0007669"/>
    <property type="project" value="UniProtKB-SubCell"/>
</dbReference>
<keyword evidence="3" id="KW-0328">Glycosyltransferase</keyword>
<evidence type="ECO:0000256" key="23">
    <source>
        <dbReference type="SAM" id="SignalP"/>
    </source>
</evidence>
<evidence type="ECO:0000256" key="1">
    <source>
        <dbReference type="ARBA" id="ARBA00004323"/>
    </source>
</evidence>
<evidence type="ECO:0000256" key="17">
    <source>
        <dbReference type="ARBA" id="ARBA00047621"/>
    </source>
</evidence>
<comment type="catalytic activity">
    <reaction evidence="21">
        <text>a 3-O-[beta-D-galactosyl-(1-&gt;3)-N-acetyl-alpha-D-galactosaminyl]-L-seryl-[protein] + UDP-N-acetyl-alpha-D-glucosamine = 3-O-{beta-D-galactosyl-(1-&gt;3)-[N-acetyl-beta-D-glucosaminyl-(1-&gt;6)]-N-acetyl-alpha-D-galactosaminyl}-L-seryl-[protein] + UDP + H(+)</text>
        <dbReference type="Rhea" id="RHEA:56212"/>
        <dbReference type="Rhea" id="RHEA-COMP:13922"/>
        <dbReference type="Rhea" id="RHEA-COMP:14419"/>
        <dbReference type="ChEBI" id="CHEBI:15378"/>
        <dbReference type="ChEBI" id="CHEBI:57705"/>
        <dbReference type="ChEBI" id="CHEBI:58223"/>
        <dbReference type="ChEBI" id="CHEBI:137949"/>
        <dbReference type="ChEBI" id="CHEBI:139605"/>
        <dbReference type="EC" id="2.4.1.102"/>
    </reaction>
</comment>
<comment type="catalytic activity">
    <reaction evidence="18">
        <text>3-O-[N-acetyl-beta-D-glucosaminyl-(1-&gt;3)-N-acetyl-alpha-D-galactosaminyl]-L-seryl-[protein] + UDP-N-acetyl-alpha-D-glucosamine = 3-O-[N-acetyl-beta-D-glucosaminyl-(1-&gt;3)-[N-acetyl-beta-D-glucosaminyl-(1-&gt;6)]-N-acetyl-alpha-D-galactosaminyl]-L-seryl-[protein] + UDP + H(+)</text>
        <dbReference type="Rhea" id="RHEA:56188"/>
        <dbReference type="Rhea" id="RHEA-COMP:11691"/>
        <dbReference type="Rhea" id="RHEA-COMP:14412"/>
        <dbReference type="ChEBI" id="CHEBI:15378"/>
        <dbReference type="ChEBI" id="CHEBI:57705"/>
        <dbReference type="ChEBI" id="CHEBI:58223"/>
        <dbReference type="ChEBI" id="CHEBI:87079"/>
        <dbReference type="ChEBI" id="CHEBI:139581"/>
        <dbReference type="EC" id="2.4.1.148"/>
    </reaction>
</comment>
<reference evidence="24 25" key="1">
    <citation type="journal article" date="2018" name="Nat. Ecol. Evol.">
        <title>Shark genomes provide insights into elasmobranch evolution and the origin of vertebrates.</title>
        <authorList>
            <person name="Hara Y"/>
            <person name="Yamaguchi K"/>
            <person name="Onimaru K"/>
            <person name="Kadota M"/>
            <person name="Koyanagi M"/>
            <person name="Keeley SD"/>
            <person name="Tatsumi K"/>
            <person name="Tanaka K"/>
            <person name="Motone F"/>
            <person name="Kageyama Y"/>
            <person name="Nozu R"/>
            <person name="Adachi N"/>
            <person name="Nishimura O"/>
            <person name="Nakagawa R"/>
            <person name="Tanegashima C"/>
            <person name="Kiyatake I"/>
            <person name="Matsumoto R"/>
            <person name="Murakumo K"/>
            <person name="Nishida K"/>
            <person name="Terakita A"/>
            <person name="Kuratani S"/>
            <person name="Sato K"/>
            <person name="Hyodo S Kuraku.S."/>
        </authorList>
    </citation>
    <scope>NUCLEOTIDE SEQUENCE [LARGE SCALE GENOMIC DNA]</scope>
</reference>
<dbReference type="OMA" id="NMTRDCE"/>
<sequence>MRLIGCRRKWLLTTGTALLGLLFLLTGNFQSCEEDMMRGIWENSIDMGNRRCLDIFYKTLNLSAQQSICSQIIGGDQTAIEKTLLNSLDVTRRRTPLTENHYWNMTRDCAAFKRERKYLNFALSKEEKNFPIAYSIVIHQNIEMFERLLRTIYTPQNVYCIHVDRKAADSFQLAVRAIASCFSNVFVASKLENVIYASWSRVQADLNCMEELLQNPVRWRYFINLCGMDFPLKTNAEIVRSLIVLNGKNSMESEVPSATKRERWLFHHEVKNQISRTEVKKTSPPISTPMFTGNAYFVASREFVNHLLESREIQKFLKWAEDTYSPDEHVWATLQRIPTVPGSNPYNSKYHMSDMAAIARMVKWSYMEGDITKGAPYPKCTGTHRRAVCVYGCGDLHWILQQHHLFANKFDPEVDNTAVECLEEHLRYKAIYRTGLM</sequence>
<evidence type="ECO:0000256" key="12">
    <source>
        <dbReference type="ARBA" id="ARBA00038907"/>
    </source>
</evidence>
<evidence type="ECO:0000256" key="9">
    <source>
        <dbReference type="ARBA" id="ARBA00023157"/>
    </source>
</evidence>
<keyword evidence="23" id="KW-0732">Signal</keyword>
<dbReference type="EC" id="2.4.1.102" evidence="14"/>
<evidence type="ECO:0000256" key="4">
    <source>
        <dbReference type="ARBA" id="ARBA00022679"/>
    </source>
</evidence>
<keyword evidence="4" id="KW-0808">Transferase</keyword>
<name>A0A401T0V7_CHIPU</name>
<keyword evidence="10" id="KW-0325">Glycoprotein</keyword>
<evidence type="ECO:0000256" key="10">
    <source>
        <dbReference type="ARBA" id="ARBA00023180"/>
    </source>
</evidence>
<evidence type="ECO:0000256" key="11">
    <source>
        <dbReference type="ARBA" id="ARBA00038150"/>
    </source>
</evidence>
<dbReference type="EC" id="2.4.1.150" evidence="12"/>
<dbReference type="Proteomes" id="UP000287033">
    <property type="component" value="Unassembled WGS sequence"/>
</dbReference>
<evidence type="ECO:0000313" key="25">
    <source>
        <dbReference type="Proteomes" id="UP000287033"/>
    </source>
</evidence>
<keyword evidence="8" id="KW-0472">Membrane</keyword>
<dbReference type="PANTHER" id="PTHR19297">
    <property type="entry name" value="GLYCOSYLTRANSFERASE 14 FAMILY MEMBER"/>
    <property type="match status" value="1"/>
</dbReference>
<accession>A0A401T0V7</accession>
<comment type="subcellular location">
    <subcellularLocation>
        <location evidence="1">Golgi apparatus membrane</location>
        <topology evidence="1">Single-pass type II membrane protein</topology>
    </subcellularLocation>
</comment>
<dbReference type="EC" id="2.4.1.148" evidence="13"/>
<keyword evidence="7" id="KW-1133">Transmembrane helix</keyword>
<evidence type="ECO:0000256" key="20">
    <source>
        <dbReference type="ARBA" id="ARBA00049876"/>
    </source>
</evidence>
<dbReference type="STRING" id="137246.A0A401T0V7"/>
<comment type="caution">
    <text evidence="24">The sequence shown here is derived from an EMBL/GenBank/DDBJ whole genome shotgun (WGS) entry which is preliminary data.</text>
</comment>
<comment type="catalytic activity">
    <reaction evidence="19">
        <text>a 3-O-[beta-D-galactosyl-(1-&gt;3)-N-acetyl-alpha-D-galactosaminyl]-L-threonyl-[protein] + UDP-N-acetyl-alpha-D-glucosamine = a 3-O-{beta-D-galactosyl-(1-&gt;3)-[N-acetyl-beta-D-glucosaminyl-(1-&gt;6)]-N-acetyl-alpha-D-galactosaminyl}-L-threonyl-[protein] + UDP + H(+)</text>
        <dbReference type="Rhea" id="RHEA:56216"/>
        <dbReference type="Rhea" id="RHEA-COMP:13923"/>
        <dbReference type="Rhea" id="RHEA-COMP:14420"/>
        <dbReference type="ChEBI" id="CHEBI:15378"/>
        <dbReference type="ChEBI" id="CHEBI:57705"/>
        <dbReference type="ChEBI" id="CHEBI:58223"/>
        <dbReference type="ChEBI" id="CHEBI:137950"/>
        <dbReference type="ChEBI" id="CHEBI:139607"/>
        <dbReference type="EC" id="2.4.1.102"/>
    </reaction>
</comment>
<evidence type="ECO:0000256" key="19">
    <source>
        <dbReference type="ARBA" id="ARBA00049870"/>
    </source>
</evidence>
<evidence type="ECO:0000256" key="5">
    <source>
        <dbReference type="ARBA" id="ARBA00022692"/>
    </source>
</evidence>
<feature type="signal peptide" evidence="23">
    <location>
        <begin position="1"/>
        <end position="34"/>
    </location>
</feature>
<evidence type="ECO:0000256" key="22">
    <source>
        <dbReference type="ARBA" id="ARBA00055416"/>
    </source>
</evidence>
<dbReference type="GO" id="GO:0008109">
    <property type="term" value="F:N-acetyllactosaminide beta-1,6-N-acetylglucosaminyltransferase activity"/>
    <property type="evidence" value="ECO:0007669"/>
    <property type="project" value="UniProtKB-EC"/>
</dbReference>
<dbReference type="GO" id="GO:0047225">
    <property type="term" value="F:acetylgalactosaminyl-O-glycosyl-glycoprotein beta-1,6-N-acetylglucosaminyltransferase activity"/>
    <property type="evidence" value="ECO:0007669"/>
    <property type="project" value="UniProtKB-EC"/>
</dbReference>
<evidence type="ECO:0000256" key="14">
    <source>
        <dbReference type="ARBA" id="ARBA00038948"/>
    </source>
</evidence>
<comment type="catalytic activity">
    <reaction evidence="17">
        <text>a beta-D-Gal-(1-&gt;4)-beta-D-GlcNAc-(1-&gt;3)-beta-D-Gal-(1-&gt;4)-beta-D-GlcNAc derivative + UDP-N-acetyl-alpha-D-glucosamine = a beta-D-Gal-(1-&gt;4)-beta-D-GlcNAc-(1-&gt;3)-[beta-D-GlcNAc-(1-&gt;6)]-beta-D-Gal-(1-&gt;4)-N-acetyl-beta-D-GlcNAc derivative + UDP + H(+)</text>
        <dbReference type="Rhea" id="RHEA:54820"/>
        <dbReference type="ChEBI" id="CHEBI:15378"/>
        <dbReference type="ChEBI" id="CHEBI:57705"/>
        <dbReference type="ChEBI" id="CHEBI:58223"/>
        <dbReference type="ChEBI" id="CHEBI:138371"/>
        <dbReference type="ChEBI" id="CHEBI:138372"/>
        <dbReference type="EC" id="2.4.1.150"/>
    </reaction>
</comment>
<organism evidence="24 25">
    <name type="scientific">Chiloscyllium punctatum</name>
    <name type="common">Brownbanded bambooshark</name>
    <name type="synonym">Hemiscyllium punctatum</name>
    <dbReference type="NCBI Taxonomy" id="137246"/>
    <lineage>
        <taxon>Eukaryota</taxon>
        <taxon>Metazoa</taxon>
        <taxon>Chordata</taxon>
        <taxon>Craniata</taxon>
        <taxon>Vertebrata</taxon>
        <taxon>Chondrichthyes</taxon>
        <taxon>Elasmobranchii</taxon>
        <taxon>Galeomorphii</taxon>
        <taxon>Galeoidea</taxon>
        <taxon>Orectolobiformes</taxon>
        <taxon>Hemiscylliidae</taxon>
        <taxon>Chiloscyllium</taxon>
    </lineage>
</organism>
<keyword evidence="6" id="KW-0735">Signal-anchor</keyword>
<evidence type="ECO:0000256" key="2">
    <source>
        <dbReference type="ARBA" id="ARBA00004922"/>
    </source>
</evidence>
<evidence type="ECO:0000256" key="3">
    <source>
        <dbReference type="ARBA" id="ARBA00022676"/>
    </source>
</evidence>
<evidence type="ECO:0000256" key="7">
    <source>
        <dbReference type="ARBA" id="ARBA00022989"/>
    </source>
</evidence>
<proteinExistence type="inferred from homology"/>
<evidence type="ECO:0000256" key="15">
    <source>
        <dbReference type="ARBA" id="ARBA00039292"/>
    </source>
</evidence>
<dbReference type="InterPro" id="IPR003406">
    <property type="entry name" value="Glyco_trans_14"/>
</dbReference>
<dbReference type="OrthoDB" id="2019572at2759"/>
<evidence type="ECO:0000256" key="21">
    <source>
        <dbReference type="ARBA" id="ARBA00049911"/>
    </source>
</evidence>
<feature type="chain" id="PRO_5019188758" description="Beta-1,3-galactosyl-O-glycosyl-glycoprotein beta-1,6-N-acetylglucosaminyltransferase 3" evidence="23">
    <location>
        <begin position="35"/>
        <end position="437"/>
    </location>
</feature>
<dbReference type="EMBL" id="BEZZ01000802">
    <property type="protein sequence ID" value="GCC36255.1"/>
    <property type="molecule type" value="Genomic_DNA"/>
</dbReference>
<keyword evidence="25" id="KW-1185">Reference proteome</keyword>
<comment type="catalytic activity">
    <reaction evidence="20">
        <text>a 3-O-[N-acetyl-beta-D-glucosaminyl-(1-&gt;3)-N-acetyl-alpha-D-galactosaminyl]-L-threonyl-[protein] + UDP-N-acetyl-alpha-D-glucosamine = 3-O-[N-acetyl-beta-D-glucosaminyl-(1-&gt;3)-[N-acetyl-beta-D-glucosaminyl-(1-&gt;6)]-N-acetyl-alpha-D-galactosaminyl]-L-threonyl-[protein] + UDP + H(+)</text>
        <dbReference type="Rhea" id="RHEA:56192"/>
        <dbReference type="Rhea" id="RHEA-COMP:11692"/>
        <dbReference type="Rhea" id="RHEA-COMP:14413"/>
        <dbReference type="ChEBI" id="CHEBI:15378"/>
        <dbReference type="ChEBI" id="CHEBI:57705"/>
        <dbReference type="ChEBI" id="CHEBI:58223"/>
        <dbReference type="ChEBI" id="CHEBI:87080"/>
        <dbReference type="ChEBI" id="CHEBI:139580"/>
        <dbReference type="EC" id="2.4.1.148"/>
    </reaction>
</comment>
<evidence type="ECO:0000256" key="13">
    <source>
        <dbReference type="ARBA" id="ARBA00038912"/>
    </source>
</evidence>
<dbReference type="AlphaFoldDB" id="A0A401T0V7"/>
<evidence type="ECO:0000256" key="16">
    <source>
        <dbReference type="ARBA" id="ARBA00041719"/>
    </source>
</evidence>
<protein>
    <recommendedName>
        <fullName evidence="15">Beta-1,3-galactosyl-O-glycosyl-glycoprotein beta-1,6-N-acetylglucosaminyltransferase 3</fullName>
        <ecNumber evidence="14">2.4.1.102</ecNumber>
        <ecNumber evidence="13">2.4.1.148</ecNumber>
        <ecNumber evidence="12">2.4.1.150</ecNumber>
    </recommendedName>
    <alternativeName>
        <fullName evidence="16">C2GnT-mucin type</fullName>
    </alternativeName>
</protein>
<gene>
    <name evidence="24" type="ORF">chiPu_0014748</name>
</gene>
<dbReference type="GO" id="GO:0003829">
    <property type="term" value="F:beta-1,3-galactosyl-O-glycosyl-glycoprotein beta-1,6-N-acetylglucosaminyltransferase activity"/>
    <property type="evidence" value="ECO:0007669"/>
    <property type="project" value="UniProtKB-EC"/>
</dbReference>
<dbReference type="Pfam" id="PF02485">
    <property type="entry name" value="Branch"/>
    <property type="match status" value="1"/>
</dbReference>
<dbReference type="PANTHER" id="PTHR19297:SF81">
    <property type="entry name" value="BETA-1,3-GALACTOSYL-O-GLYCOSYL-GLYCOPROTEIN BETA-1,6-N-ACETYLGLUCOSAMINYLTRANSFERASE 3"/>
    <property type="match status" value="1"/>
</dbReference>
<evidence type="ECO:0000256" key="6">
    <source>
        <dbReference type="ARBA" id="ARBA00022968"/>
    </source>
</evidence>
<keyword evidence="9" id="KW-1015">Disulfide bond</keyword>
<comment type="similarity">
    <text evidence="11">Belongs to the glycosyltransferase 14 family.</text>
</comment>
<comment type="function">
    <text evidence="22">Glycosyltransferase that can synthesize all known mucin beta 6 N-acetylglucosaminides. Mediates core 2 and core 4 O-glycan branching, 2 important steps in mucin-type biosynthesis. Also has I-branching enzyme activity by converting linear into branched poly-N-acetyllactosaminoglycans, leading to introduce the blood group I antigen during embryonic development.</text>
</comment>
<evidence type="ECO:0000256" key="18">
    <source>
        <dbReference type="ARBA" id="ARBA00048927"/>
    </source>
</evidence>
<evidence type="ECO:0000256" key="8">
    <source>
        <dbReference type="ARBA" id="ARBA00023136"/>
    </source>
</evidence>